<organism evidence="1 2">
    <name type="scientific">Lentibacillus salinarum</name>
    <dbReference type="NCBI Taxonomy" id="446820"/>
    <lineage>
        <taxon>Bacteria</taxon>
        <taxon>Bacillati</taxon>
        <taxon>Bacillota</taxon>
        <taxon>Bacilli</taxon>
        <taxon>Bacillales</taxon>
        <taxon>Bacillaceae</taxon>
        <taxon>Lentibacillus</taxon>
    </lineage>
</organism>
<proteinExistence type="predicted"/>
<dbReference type="EMBL" id="JBHTNH010000021">
    <property type="protein sequence ID" value="MFD1361998.1"/>
    <property type="molecule type" value="Genomic_DNA"/>
</dbReference>
<dbReference type="InterPro" id="IPR025555">
    <property type="entry name" value="YppG"/>
</dbReference>
<gene>
    <name evidence="1" type="ORF">ACFQ4A_10055</name>
</gene>
<sequence>MIRRPYPYPPYEGTQSPYFNPYTAYPTNTYYTTGHYPTPFEVFSKPKQPMNWQAYPQSAGESYQAPQPNNLLYQFQDENGGLDIDKMLSTAGQVANTVQQISPMVKQVGDFMKQFK</sequence>
<reference evidence="2" key="1">
    <citation type="journal article" date="2019" name="Int. J. Syst. Evol. Microbiol.">
        <title>The Global Catalogue of Microorganisms (GCM) 10K type strain sequencing project: providing services to taxonomists for standard genome sequencing and annotation.</title>
        <authorList>
            <consortium name="The Broad Institute Genomics Platform"/>
            <consortium name="The Broad Institute Genome Sequencing Center for Infectious Disease"/>
            <person name="Wu L."/>
            <person name="Ma J."/>
        </authorList>
    </citation>
    <scope>NUCLEOTIDE SEQUENCE [LARGE SCALE GENOMIC DNA]</scope>
    <source>
        <strain evidence="2">CCUG 54822</strain>
    </source>
</reference>
<dbReference type="Pfam" id="PF14179">
    <property type="entry name" value="YppG"/>
    <property type="match status" value="1"/>
</dbReference>
<dbReference type="Proteomes" id="UP001597178">
    <property type="component" value="Unassembled WGS sequence"/>
</dbReference>
<protein>
    <submittedName>
        <fullName evidence="1">YppG family protein</fullName>
    </submittedName>
</protein>
<evidence type="ECO:0000313" key="1">
    <source>
        <dbReference type="EMBL" id="MFD1361998.1"/>
    </source>
</evidence>
<accession>A0ABW3ZUT8</accession>
<name>A0ABW3ZUT8_9BACI</name>
<comment type="caution">
    <text evidence="1">The sequence shown here is derived from an EMBL/GenBank/DDBJ whole genome shotgun (WGS) entry which is preliminary data.</text>
</comment>
<keyword evidence="2" id="KW-1185">Reference proteome</keyword>
<evidence type="ECO:0000313" key="2">
    <source>
        <dbReference type="Proteomes" id="UP001597178"/>
    </source>
</evidence>
<dbReference type="RefSeq" id="WP_382400104.1">
    <property type="nucleotide sequence ID" value="NZ_JBHTNH010000021.1"/>
</dbReference>